<feature type="compositionally biased region" description="Acidic residues" evidence="1">
    <location>
        <begin position="37"/>
        <end position="47"/>
    </location>
</feature>
<evidence type="ECO:0000256" key="1">
    <source>
        <dbReference type="SAM" id="MobiDB-lite"/>
    </source>
</evidence>
<keyword evidence="3" id="KW-1185">Reference proteome</keyword>
<proteinExistence type="predicted"/>
<gene>
    <name evidence="2" type="ORF">A0H81_09702</name>
</gene>
<feature type="compositionally biased region" description="Low complexity" evidence="1">
    <location>
        <begin position="54"/>
        <end position="67"/>
    </location>
</feature>
<name>A0A1C7M025_GRIFR</name>
<sequence>MPLPLQRRNLGESEDIEMDGSPSAQTREESGELKDDVDNDKDSDDDIPLAKTVRSSAARSFISSKSRTSTPALASLRSTPALPTVGYRTKTTLRWESWLRRPKDGR</sequence>
<comment type="caution">
    <text evidence="2">The sequence shown here is derived from an EMBL/GenBank/DDBJ whole genome shotgun (WGS) entry which is preliminary data.</text>
</comment>
<feature type="compositionally biased region" description="Basic and acidic residues" evidence="1">
    <location>
        <begin position="26"/>
        <end position="36"/>
    </location>
</feature>
<organism evidence="2 3">
    <name type="scientific">Grifola frondosa</name>
    <name type="common">Maitake</name>
    <name type="synonym">Polyporus frondosus</name>
    <dbReference type="NCBI Taxonomy" id="5627"/>
    <lineage>
        <taxon>Eukaryota</taxon>
        <taxon>Fungi</taxon>
        <taxon>Dikarya</taxon>
        <taxon>Basidiomycota</taxon>
        <taxon>Agaricomycotina</taxon>
        <taxon>Agaricomycetes</taxon>
        <taxon>Polyporales</taxon>
        <taxon>Grifolaceae</taxon>
        <taxon>Grifola</taxon>
    </lineage>
</organism>
<protein>
    <submittedName>
        <fullName evidence="2">Uncharacterized protein</fullName>
    </submittedName>
</protein>
<dbReference type="AlphaFoldDB" id="A0A1C7M025"/>
<reference evidence="2 3" key="1">
    <citation type="submission" date="2016-03" db="EMBL/GenBank/DDBJ databases">
        <title>Whole genome sequencing of Grifola frondosa 9006-11.</title>
        <authorList>
            <person name="Min B."/>
            <person name="Park H."/>
            <person name="Kim J.-G."/>
            <person name="Cho H."/>
            <person name="Oh Y.-L."/>
            <person name="Kong W.-S."/>
            <person name="Choi I.-G."/>
        </authorList>
    </citation>
    <scope>NUCLEOTIDE SEQUENCE [LARGE SCALE GENOMIC DNA]</scope>
    <source>
        <strain evidence="2 3">9006-11</strain>
    </source>
</reference>
<evidence type="ECO:0000313" key="3">
    <source>
        <dbReference type="Proteomes" id="UP000092993"/>
    </source>
</evidence>
<dbReference type="Proteomes" id="UP000092993">
    <property type="component" value="Unassembled WGS sequence"/>
</dbReference>
<dbReference type="EMBL" id="LUGG01000014">
    <property type="protein sequence ID" value="OBZ70273.1"/>
    <property type="molecule type" value="Genomic_DNA"/>
</dbReference>
<evidence type="ECO:0000313" key="2">
    <source>
        <dbReference type="EMBL" id="OBZ70273.1"/>
    </source>
</evidence>
<feature type="region of interest" description="Disordered" evidence="1">
    <location>
        <begin position="1"/>
        <end position="75"/>
    </location>
</feature>
<accession>A0A1C7M025</accession>